<dbReference type="GO" id="GO:0070069">
    <property type="term" value="C:cytochrome complex"/>
    <property type="evidence" value="ECO:0007669"/>
    <property type="project" value="TreeGrafter"/>
</dbReference>
<keyword evidence="6 7" id="KW-0472">Membrane</keyword>
<evidence type="ECO:0000256" key="5">
    <source>
        <dbReference type="ARBA" id="ARBA00022989"/>
    </source>
</evidence>
<name>W0RAG8_9BACT</name>
<dbReference type="GO" id="GO:0016682">
    <property type="term" value="F:oxidoreductase activity, acting on diphenols and related substances as donors, oxygen as acceptor"/>
    <property type="evidence" value="ECO:0007669"/>
    <property type="project" value="TreeGrafter"/>
</dbReference>
<evidence type="ECO:0000256" key="3">
    <source>
        <dbReference type="ARBA" id="ARBA00022475"/>
    </source>
</evidence>
<dbReference type="EMBL" id="CP007128">
    <property type="protein sequence ID" value="AHG88104.1"/>
    <property type="molecule type" value="Genomic_DNA"/>
</dbReference>
<reference evidence="8 9" key="1">
    <citation type="journal article" date="2014" name="Genome Announc.">
        <title>Genome Sequence and Methylome of Soil Bacterium Gemmatirosa kalamazoonensis KBS708T, a Member of the Rarely Cultivated Gemmatimonadetes Phylum.</title>
        <authorList>
            <person name="Debruyn J.M."/>
            <person name="Radosevich M."/>
            <person name="Wommack K.E."/>
            <person name="Polson S.W."/>
            <person name="Hauser L.J."/>
            <person name="Fawaz M.N."/>
            <person name="Korlach J."/>
            <person name="Tsai Y.C."/>
        </authorList>
    </citation>
    <scope>NUCLEOTIDE SEQUENCE [LARGE SCALE GENOMIC DNA]</scope>
    <source>
        <strain evidence="8 9">KBS708</strain>
    </source>
</reference>
<feature type="transmembrane region" description="Helical" evidence="7">
    <location>
        <begin position="273"/>
        <end position="295"/>
    </location>
</feature>
<comment type="similarity">
    <text evidence="2">Belongs to the cytochrome ubiquinol oxidase subunit 2 family.</text>
</comment>
<dbReference type="GO" id="GO:0019646">
    <property type="term" value="P:aerobic electron transport chain"/>
    <property type="evidence" value="ECO:0007669"/>
    <property type="project" value="TreeGrafter"/>
</dbReference>
<dbReference type="RefSeq" id="WP_025409649.1">
    <property type="nucleotide sequence ID" value="NZ_CP007128.1"/>
</dbReference>
<dbReference type="eggNOG" id="COG1294">
    <property type="taxonomic scope" value="Bacteria"/>
</dbReference>
<dbReference type="KEGG" id="gba:J421_0567"/>
<keyword evidence="9" id="KW-1185">Reference proteome</keyword>
<feature type="transmembrane region" description="Helical" evidence="7">
    <location>
        <begin position="315"/>
        <end position="337"/>
    </location>
</feature>
<evidence type="ECO:0000256" key="7">
    <source>
        <dbReference type="SAM" id="Phobius"/>
    </source>
</evidence>
<evidence type="ECO:0000313" key="8">
    <source>
        <dbReference type="EMBL" id="AHG88104.1"/>
    </source>
</evidence>
<dbReference type="PANTHER" id="PTHR43141:SF4">
    <property type="entry name" value="CYTOCHROME BD2 SUBUNIT II"/>
    <property type="match status" value="1"/>
</dbReference>
<keyword evidence="5 7" id="KW-1133">Transmembrane helix</keyword>
<proteinExistence type="inferred from homology"/>
<evidence type="ECO:0000256" key="6">
    <source>
        <dbReference type="ARBA" id="ARBA00023136"/>
    </source>
</evidence>
<feature type="transmembrane region" description="Helical" evidence="7">
    <location>
        <begin position="247"/>
        <end position="268"/>
    </location>
</feature>
<feature type="transmembrane region" description="Helical" evidence="7">
    <location>
        <begin position="20"/>
        <end position="44"/>
    </location>
</feature>
<feature type="transmembrane region" description="Helical" evidence="7">
    <location>
        <begin position="94"/>
        <end position="117"/>
    </location>
</feature>
<evidence type="ECO:0000313" key="9">
    <source>
        <dbReference type="Proteomes" id="UP000019151"/>
    </source>
</evidence>
<feature type="transmembrane region" description="Helical" evidence="7">
    <location>
        <begin position="171"/>
        <end position="195"/>
    </location>
</feature>
<feature type="transmembrane region" description="Helical" evidence="7">
    <location>
        <begin position="216"/>
        <end position="235"/>
    </location>
</feature>
<evidence type="ECO:0000256" key="1">
    <source>
        <dbReference type="ARBA" id="ARBA00004651"/>
    </source>
</evidence>
<dbReference type="PANTHER" id="PTHR43141">
    <property type="entry name" value="CYTOCHROME BD2 SUBUNIT II"/>
    <property type="match status" value="1"/>
</dbReference>
<feature type="transmembrane region" description="Helical" evidence="7">
    <location>
        <begin position="70"/>
        <end position="88"/>
    </location>
</feature>
<dbReference type="AlphaFoldDB" id="W0RAG8"/>
<dbReference type="Proteomes" id="UP000019151">
    <property type="component" value="Chromosome"/>
</dbReference>
<dbReference type="STRING" id="861299.J421_0567"/>
<dbReference type="HOGENOM" id="CLU_049294_1_1_0"/>
<dbReference type="GO" id="GO:0009055">
    <property type="term" value="F:electron transfer activity"/>
    <property type="evidence" value="ECO:0007669"/>
    <property type="project" value="TreeGrafter"/>
</dbReference>
<dbReference type="InParanoid" id="W0RAG8"/>
<dbReference type="Pfam" id="PF02322">
    <property type="entry name" value="Cyt_bd_oxida_II"/>
    <property type="match status" value="1"/>
</dbReference>
<evidence type="ECO:0000256" key="2">
    <source>
        <dbReference type="ARBA" id="ARBA00007543"/>
    </source>
</evidence>
<dbReference type="FunCoup" id="W0RAG8">
    <property type="interactions" value="108"/>
</dbReference>
<keyword evidence="3" id="KW-1003">Cell membrane</keyword>
<organism evidence="8 9">
    <name type="scientific">Gemmatirosa kalamazoonensis</name>
    <dbReference type="NCBI Taxonomy" id="861299"/>
    <lineage>
        <taxon>Bacteria</taxon>
        <taxon>Pseudomonadati</taxon>
        <taxon>Gemmatimonadota</taxon>
        <taxon>Gemmatimonadia</taxon>
        <taxon>Gemmatimonadales</taxon>
        <taxon>Gemmatimonadaceae</taxon>
        <taxon>Gemmatirosa</taxon>
    </lineage>
</organism>
<protein>
    <submittedName>
        <fullName evidence="8">Cytochrome bd ubiquinol oxidase subunit II</fullName>
    </submittedName>
</protein>
<evidence type="ECO:0000256" key="4">
    <source>
        <dbReference type="ARBA" id="ARBA00022692"/>
    </source>
</evidence>
<comment type="subcellular location">
    <subcellularLocation>
        <location evidence="1">Cell membrane</location>
        <topology evidence="1">Multi-pass membrane protein</topology>
    </subcellularLocation>
</comment>
<keyword evidence="4 7" id="KW-0812">Transmembrane</keyword>
<gene>
    <name evidence="8" type="ORF">J421_0567</name>
</gene>
<accession>W0RAG8</accession>
<feature type="transmembrane region" description="Helical" evidence="7">
    <location>
        <begin position="129"/>
        <end position="151"/>
    </location>
</feature>
<dbReference type="InterPro" id="IPR003317">
    <property type="entry name" value="Cyt-d_oxidase_su2"/>
</dbReference>
<dbReference type="GO" id="GO:0005886">
    <property type="term" value="C:plasma membrane"/>
    <property type="evidence" value="ECO:0007669"/>
    <property type="project" value="UniProtKB-SubCell"/>
</dbReference>
<sequence length="348" mass="36149">MTALTLGGVPIGLPEIAAGVMALALNAYALLGGADFGGGVWDLLARGPRRAAQRALIAETIAPIWEANHVWLILVVVLCFTCFPPAFAQLATVLHVPLTLMLVGIVLRGSAFVFRAYDVQSDDVKQRRWGLPFAVASLVTPVLLGVTLGALASGAVGAVDPTRGTFAERFVAPWATPFSLAIGALTLALFALLAATYLTVEADDPALADDFRRRALAAQAATVLAAAVAPLLAPAESPMRGVAAEGALARLIAVAAAVCAAAVCVALWRRRWLLARLAAQGEAACLVWGWAWAQFPAVIPPNGTAARLAAPPATLAWALGALAVGTAILLPSFVYLFRVFDRHRQGAG</sequence>
<dbReference type="PATRIC" id="fig|861299.3.peg.579"/>